<dbReference type="GO" id="GO:0006352">
    <property type="term" value="P:DNA-templated transcription initiation"/>
    <property type="evidence" value="ECO:0007669"/>
    <property type="project" value="InterPro"/>
</dbReference>
<feature type="region of interest" description="Disordered" evidence="5">
    <location>
        <begin position="1"/>
        <end position="21"/>
    </location>
</feature>
<protein>
    <submittedName>
        <fullName evidence="9">DUF6596 domain-containing protein</fullName>
    </submittedName>
</protein>
<dbReference type="Gene3D" id="1.10.1740.10">
    <property type="match status" value="1"/>
</dbReference>
<dbReference type="InterPro" id="IPR013249">
    <property type="entry name" value="RNA_pol_sigma70_r4_t2"/>
</dbReference>
<reference evidence="9" key="1">
    <citation type="submission" date="2024-05" db="EMBL/GenBank/DDBJ databases">
        <authorList>
            <person name="Cai S.Y."/>
            <person name="Jin L.M."/>
            <person name="Li H.R."/>
        </authorList>
    </citation>
    <scope>NUCLEOTIDE SEQUENCE</scope>
    <source>
        <strain evidence="9">A5-74</strain>
    </source>
</reference>
<sequence length="447" mass="48550">MTRLPRSEPTDPGGPIRPGGDEVTRLVERAHRDHWSQVLASTVRVTRDLDLAQECAQEAYLRALRAWPGAVPDVPVAWLTTAARRIALDGLRRADLLRRKLPLLMEPGPPLGAAASDSADASDEPTDVLRLMFICCHPALAPDSRVALTLRLVGGLSTEEVAAGLLVPVATAAARITRAKKKIARAGIPFRVPSPTELPERLDTLLTVLQVMSAAGHTSVAGTLQRSDLTERAVRAARLLVAALPDPVVDDARALLAHLLLTRARGDSRIDGDGRLVLMADQDRTRWQGADLDEGLDLITAVLTSITTGGRSPGRFTVQAVIAGLHMNAPSFSETDWPELVRWYEALLRRWPTPVVRLNALVARSHLSGARRPELRAELAALEREPQLARYPYLPAAVAELLARWGDLDGAAVAYDRAIELSRNDVERQHLRARRDGLGGAGRRHGA</sequence>
<dbReference type="SUPFAM" id="SSF88659">
    <property type="entry name" value="Sigma3 and sigma4 domains of RNA polymerase sigma factors"/>
    <property type="match status" value="1"/>
</dbReference>
<comment type="similarity">
    <text evidence="1">Belongs to the sigma-70 factor family. ECF subfamily.</text>
</comment>
<dbReference type="RefSeq" id="WP_353649147.1">
    <property type="nucleotide sequence ID" value="NZ_CP159218.1"/>
</dbReference>
<evidence type="ECO:0000259" key="6">
    <source>
        <dbReference type="Pfam" id="PF04542"/>
    </source>
</evidence>
<dbReference type="AlphaFoldDB" id="A0AAU8DP14"/>
<evidence type="ECO:0000313" key="9">
    <source>
        <dbReference type="EMBL" id="XCG63532.1"/>
    </source>
</evidence>
<feature type="domain" description="RNA polymerase sigma factor 70 region 4 type 2" evidence="7">
    <location>
        <begin position="132"/>
        <end position="183"/>
    </location>
</feature>
<dbReference type="Gene3D" id="1.10.10.10">
    <property type="entry name" value="Winged helix-like DNA-binding domain superfamily/Winged helix DNA-binding domain"/>
    <property type="match status" value="1"/>
</dbReference>
<dbReference type="Pfam" id="PF20239">
    <property type="entry name" value="DUF6596"/>
    <property type="match status" value="1"/>
</dbReference>
<dbReference type="InterPro" id="IPR036388">
    <property type="entry name" value="WH-like_DNA-bd_sf"/>
</dbReference>
<keyword evidence="3" id="KW-0731">Sigma factor</keyword>
<dbReference type="InterPro" id="IPR007627">
    <property type="entry name" value="RNA_pol_sigma70_r2"/>
</dbReference>
<dbReference type="SUPFAM" id="SSF88946">
    <property type="entry name" value="Sigma2 domain of RNA polymerase sigma factors"/>
    <property type="match status" value="1"/>
</dbReference>
<dbReference type="PANTHER" id="PTHR47756">
    <property type="entry name" value="BLL6612 PROTEIN-RELATED"/>
    <property type="match status" value="1"/>
</dbReference>
<feature type="domain" description="RNA polymerase sigma-70 region 2" evidence="6">
    <location>
        <begin position="36"/>
        <end position="95"/>
    </location>
</feature>
<dbReference type="GO" id="GO:0003677">
    <property type="term" value="F:DNA binding"/>
    <property type="evidence" value="ECO:0007669"/>
    <property type="project" value="InterPro"/>
</dbReference>
<dbReference type="InterPro" id="IPR013325">
    <property type="entry name" value="RNA_pol_sigma_r2"/>
</dbReference>
<dbReference type="GO" id="GO:0016987">
    <property type="term" value="F:sigma factor activity"/>
    <property type="evidence" value="ECO:0007669"/>
    <property type="project" value="UniProtKB-KW"/>
</dbReference>
<dbReference type="InterPro" id="IPR046531">
    <property type="entry name" value="DUF6596"/>
</dbReference>
<evidence type="ECO:0000256" key="1">
    <source>
        <dbReference type="ARBA" id="ARBA00010641"/>
    </source>
</evidence>
<feature type="domain" description="DUF6596" evidence="8">
    <location>
        <begin position="201"/>
        <end position="300"/>
    </location>
</feature>
<organism evidence="9">
    <name type="scientific">Nakamurella sp. A5-74</name>
    <dbReference type="NCBI Taxonomy" id="3158264"/>
    <lineage>
        <taxon>Bacteria</taxon>
        <taxon>Bacillati</taxon>
        <taxon>Actinomycetota</taxon>
        <taxon>Actinomycetes</taxon>
        <taxon>Nakamurellales</taxon>
        <taxon>Nakamurellaceae</taxon>
        <taxon>Nakamurella</taxon>
    </lineage>
</organism>
<dbReference type="EMBL" id="CP159218">
    <property type="protein sequence ID" value="XCG63532.1"/>
    <property type="molecule type" value="Genomic_DNA"/>
</dbReference>
<dbReference type="InterPro" id="IPR013324">
    <property type="entry name" value="RNA_pol_sigma_r3/r4-like"/>
</dbReference>
<evidence type="ECO:0000256" key="3">
    <source>
        <dbReference type="ARBA" id="ARBA00023082"/>
    </source>
</evidence>
<keyword evidence="2" id="KW-0805">Transcription regulation</keyword>
<keyword evidence="4" id="KW-0804">Transcription</keyword>
<dbReference type="PANTHER" id="PTHR47756:SF2">
    <property type="entry name" value="BLL6612 PROTEIN"/>
    <property type="match status" value="1"/>
</dbReference>
<proteinExistence type="inferred from homology"/>
<evidence type="ECO:0000256" key="4">
    <source>
        <dbReference type="ARBA" id="ARBA00023163"/>
    </source>
</evidence>
<evidence type="ECO:0000256" key="2">
    <source>
        <dbReference type="ARBA" id="ARBA00023015"/>
    </source>
</evidence>
<dbReference type="Pfam" id="PF08281">
    <property type="entry name" value="Sigma70_r4_2"/>
    <property type="match status" value="1"/>
</dbReference>
<name>A0AAU8DP14_9ACTN</name>
<gene>
    <name evidence="9" type="ORF">ABLG96_20440</name>
</gene>
<evidence type="ECO:0000259" key="7">
    <source>
        <dbReference type="Pfam" id="PF08281"/>
    </source>
</evidence>
<accession>A0AAU8DP14</accession>
<evidence type="ECO:0000259" key="8">
    <source>
        <dbReference type="Pfam" id="PF20239"/>
    </source>
</evidence>
<evidence type="ECO:0000256" key="5">
    <source>
        <dbReference type="SAM" id="MobiDB-lite"/>
    </source>
</evidence>
<dbReference type="Pfam" id="PF04542">
    <property type="entry name" value="Sigma70_r2"/>
    <property type="match status" value="1"/>
</dbReference>